<reference evidence="7 8" key="1">
    <citation type="submission" date="2019-03" db="EMBL/GenBank/DDBJ databases">
        <title>Genomic Encyclopedia of Type Strains, Phase IV (KMG-IV): sequencing the most valuable type-strain genomes for metagenomic binning, comparative biology and taxonomic classification.</title>
        <authorList>
            <person name="Goeker M."/>
        </authorList>
    </citation>
    <scope>NUCLEOTIDE SEQUENCE [LARGE SCALE GENOMIC DNA]</scope>
    <source>
        <strain evidence="7 8">DSM 29489</strain>
    </source>
</reference>
<feature type="transmembrane region" description="Helical" evidence="5">
    <location>
        <begin position="51"/>
        <end position="73"/>
    </location>
</feature>
<dbReference type="GO" id="GO:0140359">
    <property type="term" value="F:ABC-type transporter activity"/>
    <property type="evidence" value="ECO:0007669"/>
    <property type="project" value="InterPro"/>
</dbReference>
<dbReference type="RefSeq" id="WP_132383693.1">
    <property type="nucleotide sequence ID" value="NZ_DAIPCY010000024.1"/>
</dbReference>
<protein>
    <submittedName>
        <fullName evidence="7">ABC-2 type transport system permease protein</fullName>
    </submittedName>
</protein>
<evidence type="ECO:0000313" key="8">
    <source>
        <dbReference type="Proteomes" id="UP000295726"/>
    </source>
</evidence>
<feature type="transmembrane region" description="Helical" evidence="5">
    <location>
        <begin position="129"/>
        <end position="150"/>
    </location>
</feature>
<dbReference type="InterPro" id="IPR013525">
    <property type="entry name" value="ABC2_TM"/>
</dbReference>
<dbReference type="OrthoDB" id="9781663at2"/>
<feature type="transmembrane region" description="Helical" evidence="5">
    <location>
        <begin position="94"/>
        <end position="117"/>
    </location>
</feature>
<feature type="transmembrane region" description="Helical" evidence="5">
    <location>
        <begin position="162"/>
        <end position="181"/>
    </location>
</feature>
<proteinExistence type="predicted"/>
<keyword evidence="2 5" id="KW-0812">Transmembrane</keyword>
<keyword evidence="8" id="KW-1185">Reference proteome</keyword>
<organism evidence="7 8">
    <name type="scientific">Muricomes intestini</name>
    <dbReference type="NCBI Taxonomy" id="1796634"/>
    <lineage>
        <taxon>Bacteria</taxon>
        <taxon>Bacillati</taxon>
        <taxon>Bacillota</taxon>
        <taxon>Clostridia</taxon>
        <taxon>Lachnospirales</taxon>
        <taxon>Lachnospiraceae</taxon>
        <taxon>Muricomes</taxon>
    </lineage>
</organism>
<comment type="subcellular location">
    <subcellularLocation>
        <location evidence="1">Membrane</location>
        <topology evidence="1">Multi-pass membrane protein</topology>
    </subcellularLocation>
</comment>
<dbReference type="PANTHER" id="PTHR43229:SF2">
    <property type="entry name" value="NODULATION PROTEIN J"/>
    <property type="match status" value="1"/>
</dbReference>
<dbReference type="GO" id="GO:0016020">
    <property type="term" value="C:membrane"/>
    <property type="evidence" value="ECO:0007669"/>
    <property type="project" value="UniProtKB-SubCell"/>
</dbReference>
<evidence type="ECO:0000256" key="2">
    <source>
        <dbReference type="ARBA" id="ARBA00022692"/>
    </source>
</evidence>
<evidence type="ECO:0000256" key="4">
    <source>
        <dbReference type="ARBA" id="ARBA00023136"/>
    </source>
</evidence>
<comment type="caution">
    <text evidence="7">The sequence shown here is derived from an EMBL/GenBank/DDBJ whole genome shotgun (WGS) entry which is preliminary data.</text>
</comment>
<evidence type="ECO:0000256" key="1">
    <source>
        <dbReference type="ARBA" id="ARBA00004141"/>
    </source>
</evidence>
<evidence type="ECO:0000259" key="6">
    <source>
        <dbReference type="Pfam" id="PF01061"/>
    </source>
</evidence>
<evidence type="ECO:0000256" key="5">
    <source>
        <dbReference type="SAM" id="Phobius"/>
    </source>
</evidence>
<evidence type="ECO:0000313" key="7">
    <source>
        <dbReference type="EMBL" id="TCS74701.1"/>
    </source>
</evidence>
<evidence type="ECO:0000256" key="3">
    <source>
        <dbReference type="ARBA" id="ARBA00022989"/>
    </source>
</evidence>
<accession>A0A4R3JZQ8</accession>
<sequence>MRAFFVQLGIQFRGDLRDKEILMVYYLVPLLFYAVMGSIMKTLEMENGVPLNLAITIFTLSMSAFLGMPQALVKARENGVLDAYKAAGIPAWSMPLATIVISTLHIMLVALVILFSAPYLFASALPESIAAYLLTVLLVALCSETLGALLSCFVKKQNTLTLVSQCLFLPTIMFSGIMFPADLLPKPMQWFGEILPATLGMRMISGGEIVAQVLIILCVMTTVFFLASAIIFKRISARR</sequence>
<keyword evidence="3 5" id="KW-1133">Transmembrane helix</keyword>
<dbReference type="Proteomes" id="UP000295726">
    <property type="component" value="Unassembled WGS sequence"/>
</dbReference>
<name>A0A4R3JZQ8_9FIRM</name>
<keyword evidence="4 5" id="KW-0472">Membrane</keyword>
<dbReference type="AlphaFoldDB" id="A0A4R3JZQ8"/>
<feature type="transmembrane region" description="Helical" evidence="5">
    <location>
        <begin position="21"/>
        <end position="39"/>
    </location>
</feature>
<dbReference type="PANTHER" id="PTHR43229">
    <property type="entry name" value="NODULATION PROTEIN J"/>
    <property type="match status" value="1"/>
</dbReference>
<dbReference type="InterPro" id="IPR051784">
    <property type="entry name" value="Nod_factor_ABC_transporter"/>
</dbReference>
<feature type="transmembrane region" description="Helical" evidence="5">
    <location>
        <begin position="209"/>
        <end position="232"/>
    </location>
</feature>
<dbReference type="EMBL" id="SLZZ01000035">
    <property type="protein sequence ID" value="TCS74701.1"/>
    <property type="molecule type" value="Genomic_DNA"/>
</dbReference>
<gene>
    <name evidence="7" type="ORF">EDD59_13515</name>
</gene>
<dbReference type="Pfam" id="PF01061">
    <property type="entry name" value="ABC2_membrane"/>
    <property type="match status" value="1"/>
</dbReference>
<feature type="domain" description="ABC-2 type transporter transmembrane" evidence="6">
    <location>
        <begin position="11"/>
        <end position="208"/>
    </location>
</feature>